<proteinExistence type="predicted"/>
<dbReference type="EnsemblPlants" id="TuG1812G0400002821.01.T01">
    <property type="protein sequence ID" value="TuG1812G0400002821.01.T01.cds387400"/>
    <property type="gene ID" value="TuG1812G0400002821.01"/>
</dbReference>
<reference evidence="1" key="2">
    <citation type="submission" date="2018-03" db="EMBL/GenBank/DDBJ databases">
        <title>The Triticum urartu genome reveals the dynamic nature of wheat genome evolution.</title>
        <authorList>
            <person name="Ling H."/>
            <person name="Ma B."/>
            <person name="Shi X."/>
            <person name="Liu H."/>
            <person name="Dong L."/>
            <person name="Sun H."/>
            <person name="Cao Y."/>
            <person name="Gao Q."/>
            <person name="Zheng S."/>
            <person name="Li Y."/>
            <person name="Yu Y."/>
            <person name="Du H."/>
            <person name="Qi M."/>
            <person name="Li Y."/>
            <person name="Yu H."/>
            <person name="Cui Y."/>
            <person name="Wang N."/>
            <person name="Chen C."/>
            <person name="Wu H."/>
            <person name="Zhao Y."/>
            <person name="Zhang J."/>
            <person name="Li Y."/>
            <person name="Zhou W."/>
            <person name="Zhang B."/>
            <person name="Hu W."/>
            <person name="Eijk M."/>
            <person name="Tang J."/>
            <person name="Witsenboer H."/>
            <person name="Zhao S."/>
            <person name="Li Z."/>
            <person name="Zhang A."/>
            <person name="Wang D."/>
            <person name="Liang C."/>
        </authorList>
    </citation>
    <scope>NUCLEOTIDE SEQUENCE [LARGE SCALE GENOMIC DNA]</scope>
    <source>
        <strain evidence="1">cv. G1812</strain>
    </source>
</reference>
<organism evidence="1 2">
    <name type="scientific">Triticum urartu</name>
    <name type="common">Red wild einkorn</name>
    <name type="synonym">Crithodium urartu</name>
    <dbReference type="NCBI Taxonomy" id="4572"/>
    <lineage>
        <taxon>Eukaryota</taxon>
        <taxon>Viridiplantae</taxon>
        <taxon>Streptophyta</taxon>
        <taxon>Embryophyta</taxon>
        <taxon>Tracheophyta</taxon>
        <taxon>Spermatophyta</taxon>
        <taxon>Magnoliopsida</taxon>
        <taxon>Liliopsida</taxon>
        <taxon>Poales</taxon>
        <taxon>Poaceae</taxon>
        <taxon>BOP clade</taxon>
        <taxon>Pooideae</taxon>
        <taxon>Triticodae</taxon>
        <taxon>Triticeae</taxon>
        <taxon>Triticinae</taxon>
        <taxon>Triticum</taxon>
    </lineage>
</organism>
<accession>A0A8R7UAJ4</accession>
<evidence type="ECO:0000313" key="1">
    <source>
        <dbReference type="EnsemblPlants" id="TuG1812G0400002821.01.T01.cds387400"/>
    </source>
</evidence>
<name>A0A8R7UAJ4_TRIUA</name>
<dbReference type="Proteomes" id="UP000015106">
    <property type="component" value="Chromosome 4"/>
</dbReference>
<evidence type="ECO:0000313" key="2">
    <source>
        <dbReference type="Proteomes" id="UP000015106"/>
    </source>
</evidence>
<reference evidence="2" key="1">
    <citation type="journal article" date="2013" name="Nature">
        <title>Draft genome of the wheat A-genome progenitor Triticum urartu.</title>
        <authorList>
            <person name="Ling H.Q."/>
            <person name="Zhao S."/>
            <person name="Liu D."/>
            <person name="Wang J."/>
            <person name="Sun H."/>
            <person name="Zhang C."/>
            <person name="Fan H."/>
            <person name="Li D."/>
            <person name="Dong L."/>
            <person name="Tao Y."/>
            <person name="Gao C."/>
            <person name="Wu H."/>
            <person name="Li Y."/>
            <person name="Cui Y."/>
            <person name="Guo X."/>
            <person name="Zheng S."/>
            <person name="Wang B."/>
            <person name="Yu K."/>
            <person name="Liang Q."/>
            <person name="Yang W."/>
            <person name="Lou X."/>
            <person name="Chen J."/>
            <person name="Feng M."/>
            <person name="Jian J."/>
            <person name="Zhang X."/>
            <person name="Luo G."/>
            <person name="Jiang Y."/>
            <person name="Liu J."/>
            <person name="Wang Z."/>
            <person name="Sha Y."/>
            <person name="Zhang B."/>
            <person name="Wu H."/>
            <person name="Tang D."/>
            <person name="Shen Q."/>
            <person name="Xue P."/>
            <person name="Zou S."/>
            <person name="Wang X."/>
            <person name="Liu X."/>
            <person name="Wang F."/>
            <person name="Yang Y."/>
            <person name="An X."/>
            <person name="Dong Z."/>
            <person name="Zhang K."/>
            <person name="Zhang X."/>
            <person name="Luo M.C."/>
            <person name="Dvorak J."/>
            <person name="Tong Y."/>
            <person name="Wang J."/>
            <person name="Yang H."/>
            <person name="Li Z."/>
            <person name="Wang D."/>
            <person name="Zhang A."/>
            <person name="Wang J."/>
        </authorList>
    </citation>
    <scope>NUCLEOTIDE SEQUENCE</scope>
    <source>
        <strain evidence="2">cv. G1812</strain>
    </source>
</reference>
<dbReference type="AlphaFoldDB" id="A0A8R7UAJ4"/>
<sequence>TLCICIKVQYPVPPFQICNSFLSKSTLLNLCCLPLKRWRQGKQNHRKHVDYAACRGRDGGSRCGLCRCRGRDGGSWAQERSTLSEHL</sequence>
<reference evidence="1" key="3">
    <citation type="submission" date="2022-06" db="UniProtKB">
        <authorList>
            <consortium name="EnsemblPlants"/>
        </authorList>
    </citation>
    <scope>IDENTIFICATION</scope>
</reference>
<protein>
    <submittedName>
        <fullName evidence="1">Uncharacterized protein</fullName>
    </submittedName>
</protein>
<keyword evidence="2" id="KW-1185">Reference proteome</keyword>
<dbReference type="Gramene" id="TuG1812G0400002821.01.T01">
    <property type="protein sequence ID" value="TuG1812G0400002821.01.T01.cds387400"/>
    <property type="gene ID" value="TuG1812G0400002821.01"/>
</dbReference>